<dbReference type="Gene3D" id="2.30.30.140">
    <property type="match status" value="1"/>
</dbReference>
<evidence type="ECO:0000313" key="2">
    <source>
        <dbReference type="EMBL" id="JAP64832.1"/>
    </source>
</evidence>
<dbReference type="PANTHER" id="PTHR16442:SF1">
    <property type="entry name" value="RING FINGER PROTEIN 17"/>
    <property type="match status" value="1"/>
</dbReference>
<dbReference type="EMBL" id="GEFH01003749">
    <property type="protein sequence ID" value="JAP64832.1"/>
    <property type="molecule type" value="mRNA"/>
</dbReference>
<dbReference type="SMART" id="SM00333">
    <property type="entry name" value="TUDOR"/>
    <property type="match status" value="1"/>
</dbReference>
<reference evidence="2" key="1">
    <citation type="journal article" date="2017" name="Ticks Tick Borne Dis.">
        <title>An insight into the sialome of Hyalomma excavatum.</title>
        <authorList>
            <person name="Ribeiro J.M."/>
            <person name="Slovak M."/>
            <person name="Francischetti I.M."/>
        </authorList>
    </citation>
    <scope>NUCLEOTIDE SEQUENCE</scope>
    <source>
        <strain evidence="2">Samish</strain>
        <tissue evidence="2">Salivary glands</tissue>
    </source>
</reference>
<sequence length="303" mass="34131">MFEDMPVLCLEVEFYGLKPFSSTGGWPLKVLDTLHYMLVEQNCSMVVKMRPTMTSRAKVLLFLPDGVSVYEFMLEAGLACKTVEELLPDNDEEDDLIPCPYKTLEFPEEGVFPVIVTHLDDADLGCVQLAKFALPSNDEQKAVNLSIDAFNAMAEELQKLADDCPLLLDASLGTACIGKYGYDKRWYRGIVTGFKKKKVTVFYVDYGNSESILKENLRLLPKEFLEIPMQAKPCRFHGVRIVGDKSKAMLMLSEILFDEKVGCLARIKNKESDPIEIDLMNTSLELIYQPLADNGCITIDREP</sequence>
<name>A0A131XER3_9ACAR</name>
<proteinExistence type="evidence at transcript level"/>
<dbReference type="InterPro" id="IPR002999">
    <property type="entry name" value="Tudor"/>
</dbReference>
<dbReference type="GO" id="GO:0005737">
    <property type="term" value="C:cytoplasm"/>
    <property type="evidence" value="ECO:0007669"/>
    <property type="project" value="UniProtKB-ARBA"/>
</dbReference>
<accession>A0A131XER3</accession>
<dbReference type="AlphaFoldDB" id="A0A131XER3"/>
<dbReference type="Pfam" id="PF00567">
    <property type="entry name" value="TUDOR"/>
    <property type="match status" value="1"/>
</dbReference>
<evidence type="ECO:0000259" key="1">
    <source>
        <dbReference type="PROSITE" id="PS50304"/>
    </source>
</evidence>
<dbReference type="PROSITE" id="PS50304">
    <property type="entry name" value="TUDOR"/>
    <property type="match status" value="1"/>
</dbReference>
<organism evidence="2">
    <name type="scientific">Hyalomma excavatum</name>
    <dbReference type="NCBI Taxonomy" id="257692"/>
    <lineage>
        <taxon>Eukaryota</taxon>
        <taxon>Metazoa</taxon>
        <taxon>Ecdysozoa</taxon>
        <taxon>Arthropoda</taxon>
        <taxon>Chelicerata</taxon>
        <taxon>Arachnida</taxon>
        <taxon>Acari</taxon>
        <taxon>Parasitiformes</taxon>
        <taxon>Ixodida</taxon>
        <taxon>Ixodoidea</taxon>
        <taxon>Ixodidae</taxon>
        <taxon>Hyalomminae</taxon>
        <taxon>Hyalomma</taxon>
    </lineage>
</organism>
<dbReference type="InterPro" id="IPR035437">
    <property type="entry name" value="SNase_OB-fold_sf"/>
</dbReference>
<dbReference type="SUPFAM" id="SSF63748">
    <property type="entry name" value="Tudor/PWWP/MBT"/>
    <property type="match status" value="1"/>
</dbReference>
<dbReference type="FunFam" id="2.30.30.140:FF:000018">
    <property type="entry name" value="Serine/threonine-protein kinase 31"/>
    <property type="match status" value="1"/>
</dbReference>
<dbReference type="PANTHER" id="PTHR16442">
    <property type="entry name" value="RING FINGER PROTEIN 17"/>
    <property type="match status" value="1"/>
</dbReference>
<feature type="domain" description="Tudor" evidence="1">
    <location>
        <begin position="169"/>
        <end position="227"/>
    </location>
</feature>
<dbReference type="Gene3D" id="2.40.50.90">
    <property type="match status" value="1"/>
</dbReference>
<protein>
    <submittedName>
        <fullName evidence="2">Putative transcriptional coactivator</fullName>
    </submittedName>
</protein>